<dbReference type="Pfam" id="PF05598">
    <property type="entry name" value="DUF772"/>
    <property type="match status" value="1"/>
</dbReference>
<sequence length="600" mass="70585">MANDNHLLSIPCYNGTMLKQDYYNEFFELGQQKMNFSFFELCLPDDDPVYTLKKVMEDLDFSGLLANCSDKGRTGFNPIMMYAVVTYANMRGVRAVDRIVELCERDLAFIWLTKGQKPKRDAFYEFKNKKLTADVLDELNYQFLHRLQKEGLITLKSLFIDGTKIEANANRYTFVWRGTLNYHLAGLLDTIDLLYEKYNVLIDENEYSIKYDIPHAHMFVIEGMDKVRDIIEKNRKRKLAKHKKLSNNTIIEIDNCSPLEILKLQKNLLQIAEQEQITFVYGKGKRKPEIQQLYEELEACGERLMGYKECFEIMGRDRNSYSKTDLEATFMRMKEDHMLNGQLKAAYNIQIAVENYFIVQAYVSNDRTDYNTLIPVLEKHKNAFGEILEEVTADSGYCSEKNLLYLKDHKITSYIKLQDHEKRKTRAYTENIGKYYNMKTQIFEDELYYVCHDGRELHHIRTEKKEQAGYTQTFEVYGCADCSGCEHKAKCLYKYDAEKDAEKNKVMKVNGQWEALKEESHANIQSEKGILNRQIRSIQTEGHFGDIKENDGFRRFNYRTAEKVYKEFMLYAIGRNINKYHRFLHDEIKKFEGKTEEKAA</sequence>
<dbReference type="InterPro" id="IPR008490">
    <property type="entry name" value="Transposase_InsH_N"/>
</dbReference>
<evidence type="ECO:0000259" key="1">
    <source>
        <dbReference type="Pfam" id="PF05598"/>
    </source>
</evidence>
<feature type="domain" description="Transposase DDE" evidence="2">
    <location>
        <begin position="450"/>
        <end position="581"/>
    </location>
</feature>
<dbReference type="PANTHER" id="PTHR33408:SF2">
    <property type="entry name" value="TRANSPOSASE DDE DOMAIN-CONTAINING PROTEIN"/>
    <property type="match status" value="1"/>
</dbReference>
<dbReference type="Proteomes" id="UP001079535">
    <property type="component" value="Unassembled WGS sequence"/>
</dbReference>
<dbReference type="NCBIfam" id="NF033551">
    <property type="entry name" value="transpos_IS1182"/>
    <property type="match status" value="1"/>
</dbReference>
<accession>A0A2N5PG04</accession>
<dbReference type="InterPro" id="IPR025668">
    <property type="entry name" value="Tnp_DDE_dom"/>
</dbReference>
<evidence type="ECO:0000313" key="4">
    <source>
        <dbReference type="EMBL" id="MCZ0689093.1"/>
    </source>
</evidence>
<dbReference type="EMBL" id="JAPRAY010000002">
    <property type="protein sequence ID" value="MCZ0666351.1"/>
    <property type="molecule type" value="Genomic_DNA"/>
</dbReference>
<evidence type="ECO:0000313" key="5">
    <source>
        <dbReference type="EMBL" id="PLT74076.1"/>
    </source>
</evidence>
<gene>
    <name evidence="5" type="ORF">CDL23_10650</name>
    <name evidence="4" type="ORF">OZZ16_04050</name>
    <name evidence="3" type="ORF">OZZ17_02190</name>
</gene>
<dbReference type="InterPro" id="IPR047629">
    <property type="entry name" value="IS1182_transpos"/>
</dbReference>
<comment type="caution">
    <text evidence="5">The sequence shown here is derived from an EMBL/GenBank/DDBJ whole genome shotgun (WGS) entry which is preliminary data.</text>
</comment>
<dbReference type="Proteomes" id="UP001076974">
    <property type="component" value="Unassembled WGS sequence"/>
</dbReference>
<dbReference type="EMBL" id="JAPRBD010000002">
    <property type="protein sequence ID" value="MCZ0689093.1"/>
    <property type="molecule type" value="Genomic_DNA"/>
</dbReference>
<evidence type="ECO:0000313" key="6">
    <source>
        <dbReference type="Proteomes" id="UP000235093"/>
    </source>
</evidence>
<dbReference type="EMBL" id="NIHT01000015">
    <property type="protein sequence ID" value="PLT74076.1"/>
    <property type="molecule type" value="Genomic_DNA"/>
</dbReference>
<organism evidence="5 6">
    <name type="scientific">Mediterraneibacter gnavus</name>
    <name type="common">Ruminococcus gnavus</name>
    <dbReference type="NCBI Taxonomy" id="33038"/>
    <lineage>
        <taxon>Bacteria</taxon>
        <taxon>Bacillati</taxon>
        <taxon>Bacillota</taxon>
        <taxon>Clostridia</taxon>
        <taxon>Lachnospirales</taxon>
        <taxon>Lachnospiraceae</taxon>
        <taxon>Mediterraneibacter</taxon>
    </lineage>
</organism>
<feature type="domain" description="Transposase InsH N-terminal" evidence="1">
    <location>
        <begin position="43"/>
        <end position="128"/>
    </location>
</feature>
<evidence type="ECO:0000259" key="2">
    <source>
        <dbReference type="Pfam" id="PF13751"/>
    </source>
</evidence>
<dbReference type="Proteomes" id="UP000235093">
    <property type="component" value="Unassembled WGS sequence"/>
</dbReference>
<dbReference type="PANTHER" id="PTHR33408">
    <property type="entry name" value="TRANSPOSASE"/>
    <property type="match status" value="1"/>
</dbReference>
<protein>
    <submittedName>
        <fullName evidence="5">DDE transposase</fullName>
    </submittedName>
    <submittedName>
        <fullName evidence="3">IS1182 family transposase</fullName>
    </submittedName>
</protein>
<dbReference type="RefSeq" id="WP_044930465.1">
    <property type="nucleotide sequence ID" value="NZ_JAAIRR010000029.1"/>
</dbReference>
<dbReference type="Pfam" id="PF13751">
    <property type="entry name" value="DDE_Tnp_1_6"/>
    <property type="match status" value="1"/>
</dbReference>
<reference evidence="3" key="2">
    <citation type="submission" date="2022-11" db="EMBL/GenBank/DDBJ databases">
        <title>Temperate bacteriophages infecting mucin-degrading bacterium Ruminococcus gnavus from the human gut.</title>
        <authorList>
            <person name="Buttimer C."/>
        </authorList>
    </citation>
    <scope>NUCLEOTIDE SEQUENCE</scope>
    <source>
        <strain evidence="3">CCUG 49994</strain>
        <strain evidence="4">CCUG 52279</strain>
    </source>
</reference>
<reference evidence="5 6" key="1">
    <citation type="journal article" date="2017" name="Genome Med.">
        <title>A novel Ruminococcus gnavus clade enriched in inflammatory bowel disease patients.</title>
        <authorList>
            <person name="Hall A.B."/>
            <person name="Yassour M."/>
            <person name="Sauk J."/>
            <person name="Garner A."/>
            <person name="Jiang X."/>
            <person name="Arthur T."/>
            <person name="Lagoudas G.K."/>
            <person name="Vatanen T."/>
            <person name="Fornelos N."/>
            <person name="Wilson R."/>
            <person name="Bertha M."/>
            <person name="Cohen M."/>
            <person name="Garber J."/>
            <person name="Khalili H."/>
            <person name="Gevers D."/>
            <person name="Ananthakrishnan A.N."/>
            <person name="Kugathasan S."/>
            <person name="Lander E.S."/>
            <person name="Blainey P."/>
            <person name="Vlamakis H."/>
            <person name="Xavier R.J."/>
            <person name="Huttenhower C."/>
        </authorList>
    </citation>
    <scope>NUCLEOTIDE SEQUENCE [LARGE SCALE GENOMIC DNA]</scope>
    <source>
        <strain evidence="5 6">RJX1125</strain>
    </source>
</reference>
<evidence type="ECO:0000313" key="3">
    <source>
        <dbReference type="EMBL" id="MCZ0666351.1"/>
    </source>
</evidence>
<proteinExistence type="predicted"/>
<dbReference type="AlphaFoldDB" id="A0A2N5PG04"/>
<name>A0A2N5PG04_MEDGN</name>